<name>A0A917C8Y9_9HYPH</name>
<comment type="caution">
    <text evidence="2">The sequence shown here is derived from an EMBL/GenBank/DDBJ whole genome shotgun (WGS) entry which is preliminary data.</text>
</comment>
<reference evidence="2" key="1">
    <citation type="journal article" date="2014" name="Int. J. Syst. Evol. Microbiol.">
        <title>Complete genome sequence of Corynebacterium casei LMG S-19264T (=DSM 44701T), isolated from a smear-ripened cheese.</title>
        <authorList>
            <consortium name="US DOE Joint Genome Institute (JGI-PGF)"/>
            <person name="Walter F."/>
            <person name="Albersmeier A."/>
            <person name="Kalinowski J."/>
            <person name="Ruckert C."/>
        </authorList>
    </citation>
    <scope>NUCLEOTIDE SEQUENCE</scope>
    <source>
        <strain evidence="2">CCM 7897</strain>
    </source>
</reference>
<gene>
    <name evidence="2" type="ORF">GCM10007301_42580</name>
</gene>
<dbReference type="AlphaFoldDB" id="A0A917C8Y9"/>
<evidence type="ECO:0000256" key="1">
    <source>
        <dbReference type="SAM" id="MobiDB-lite"/>
    </source>
</evidence>
<dbReference type="EMBL" id="BMCT01000007">
    <property type="protein sequence ID" value="GGF78075.1"/>
    <property type="molecule type" value="Genomic_DNA"/>
</dbReference>
<keyword evidence="3" id="KW-1185">Reference proteome</keyword>
<evidence type="ECO:0000313" key="2">
    <source>
        <dbReference type="EMBL" id="GGF78075.1"/>
    </source>
</evidence>
<accession>A0A917C8Y9</accession>
<protein>
    <submittedName>
        <fullName evidence="2">Uncharacterized protein</fullName>
    </submittedName>
</protein>
<evidence type="ECO:0000313" key="3">
    <source>
        <dbReference type="Proteomes" id="UP000606044"/>
    </source>
</evidence>
<proteinExistence type="predicted"/>
<organism evidence="2 3">
    <name type="scientific">Azorhizobium oxalatiphilum</name>
    <dbReference type="NCBI Taxonomy" id="980631"/>
    <lineage>
        <taxon>Bacteria</taxon>
        <taxon>Pseudomonadati</taxon>
        <taxon>Pseudomonadota</taxon>
        <taxon>Alphaproteobacteria</taxon>
        <taxon>Hyphomicrobiales</taxon>
        <taxon>Xanthobacteraceae</taxon>
        <taxon>Azorhizobium</taxon>
    </lineage>
</organism>
<sequence>MYFGKIEAGGHEGSMARRGTNGAVAGGKCGRPEYGLTLPGRRKSAITRVIFARSPFATHTPGPPNAFVHTARVMPLPSRRAAL</sequence>
<feature type="region of interest" description="Disordered" evidence="1">
    <location>
        <begin position="1"/>
        <end position="36"/>
    </location>
</feature>
<dbReference type="Proteomes" id="UP000606044">
    <property type="component" value="Unassembled WGS sequence"/>
</dbReference>
<reference evidence="2" key="2">
    <citation type="submission" date="2020-09" db="EMBL/GenBank/DDBJ databases">
        <authorList>
            <person name="Sun Q."/>
            <person name="Sedlacek I."/>
        </authorList>
    </citation>
    <scope>NUCLEOTIDE SEQUENCE</scope>
    <source>
        <strain evidence="2">CCM 7897</strain>
    </source>
</reference>